<dbReference type="Gene3D" id="2.40.290.10">
    <property type="match status" value="1"/>
</dbReference>
<dbReference type="CDD" id="cd00788">
    <property type="entry name" value="KU70"/>
    <property type="match status" value="1"/>
</dbReference>
<dbReference type="GO" id="GO:0006303">
    <property type="term" value="P:double-strand break repair via nonhomologous end joining"/>
    <property type="evidence" value="ECO:0007669"/>
    <property type="project" value="InterPro"/>
</dbReference>
<dbReference type="SMART" id="SM00559">
    <property type="entry name" value="Ku78"/>
    <property type="match status" value="1"/>
</dbReference>
<evidence type="ECO:0000313" key="4">
    <source>
        <dbReference type="EMBL" id="KAL1508200.1"/>
    </source>
</evidence>
<dbReference type="PANTHER" id="PTHR12604">
    <property type="entry name" value="KU AUTOANTIGEN DNA HELICASE"/>
    <property type="match status" value="1"/>
</dbReference>
<accession>A0AB34IWK3</accession>
<dbReference type="AlphaFoldDB" id="A0AB34IWK3"/>
<sequence>MSKVRTNYKGTADAQELELLNPENLSDSWVHSAVCFSEDELASRLKRRSQRKRILGRLKLKINEDTEFSGCMVSMIRSYAKPPAIKLDAATNEEIKTHTMRICNVHGTSLQPVDLWRGYCYGGKWILFEPWELKALGREDSEQGLVLLGFKPRDRLKLYHNMKPAGFWQPLETRAGSTVAVEALVESLHKKERFAVCTYRRSTSEVRLVALLPQPLQLDPNTNSVVMPCGLYVIQLPFAEDIRELKLLPSMTESEFTPTELEAAHELVRSLKLAQAPVGTVPNPLMHKHYAYLRAVATHESDTKPTVDGTLPDAIFLEERRGPIRRFMEAFNLPSEAPTSSASSSKKPKAEKIGPPQSTADWKELWQTQGLTSQTMTTLKSFLKELGLPVSGKKADLIARIQEHLLAEATDADTLLLGNHSLIATELAS</sequence>
<feature type="compositionally biased region" description="Low complexity" evidence="2">
    <location>
        <begin position="335"/>
        <end position="345"/>
    </location>
</feature>
<dbReference type="Pfam" id="PF02735">
    <property type="entry name" value="Ku"/>
    <property type="match status" value="1"/>
</dbReference>
<dbReference type="InterPro" id="IPR006164">
    <property type="entry name" value="DNA_bd_Ku70/Ku80"/>
</dbReference>
<feature type="region of interest" description="Disordered" evidence="2">
    <location>
        <begin position="335"/>
        <end position="360"/>
    </location>
</feature>
<dbReference type="InterPro" id="IPR005160">
    <property type="entry name" value="Ku_C"/>
</dbReference>
<dbReference type="PROSITE" id="PS50800">
    <property type="entry name" value="SAP"/>
    <property type="match status" value="1"/>
</dbReference>
<dbReference type="GO" id="GO:0003678">
    <property type="term" value="F:DNA helicase activity"/>
    <property type="evidence" value="ECO:0007669"/>
    <property type="project" value="InterPro"/>
</dbReference>
<dbReference type="InterPro" id="IPR003034">
    <property type="entry name" value="SAP_dom"/>
</dbReference>
<dbReference type="InterPro" id="IPR016194">
    <property type="entry name" value="SPOC-like_C_dom_sf"/>
</dbReference>
<evidence type="ECO:0000259" key="3">
    <source>
        <dbReference type="PROSITE" id="PS50800"/>
    </source>
</evidence>
<dbReference type="Pfam" id="PF02037">
    <property type="entry name" value="SAP"/>
    <property type="match status" value="1"/>
</dbReference>
<name>A0AB34IWK3_PRYPA</name>
<dbReference type="Gene3D" id="1.10.1600.10">
    <property type="match status" value="1"/>
</dbReference>
<keyword evidence="1" id="KW-0238">DNA-binding</keyword>
<dbReference type="SMART" id="SM00513">
    <property type="entry name" value="SAP"/>
    <property type="match status" value="1"/>
</dbReference>
<protein>
    <recommendedName>
        <fullName evidence="3">SAP domain-containing protein</fullName>
    </recommendedName>
</protein>
<evidence type="ECO:0000313" key="5">
    <source>
        <dbReference type="Proteomes" id="UP001515480"/>
    </source>
</evidence>
<dbReference type="Pfam" id="PF03730">
    <property type="entry name" value="Ku_C"/>
    <property type="match status" value="1"/>
</dbReference>
<dbReference type="SUPFAM" id="SSF68906">
    <property type="entry name" value="SAP domain"/>
    <property type="match status" value="1"/>
</dbReference>
<dbReference type="PANTHER" id="PTHR12604:SF2">
    <property type="entry name" value="X-RAY REPAIR CROSS-COMPLEMENTING PROTEIN 6"/>
    <property type="match status" value="1"/>
</dbReference>
<dbReference type="EMBL" id="JBGBPQ010000016">
    <property type="protein sequence ID" value="KAL1508200.1"/>
    <property type="molecule type" value="Genomic_DNA"/>
</dbReference>
<comment type="caution">
    <text evidence="4">The sequence shown here is derived from an EMBL/GenBank/DDBJ whole genome shotgun (WGS) entry which is preliminary data.</text>
</comment>
<dbReference type="InterPro" id="IPR047087">
    <property type="entry name" value="KU70_core_dom"/>
</dbReference>
<dbReference type="SUPFAM" id="SSF100939">
    <property type="entry name" value="SPOC domain-like"/>
    <property type="match status" value="1"/>
</dbReference>
<dbReference type="GO" id="GO:0000723">
    <property type="term" value="P:telomere maintenance"/>
    <property type="evidence" value="ECO:0007669"/>
    <property type="project" value="TreeGrafter"/>
</dbReference>
<dbReference type="GO" id="GO:0003690">
    <property type="term" value="F:double-stranded DNA binding"/>
    <property type="evidence" value="ECO:0007669"/>
    <property type="project" value="TreeGrafter"/>
</dbReference>
<organism evidence="4 5">
    <name type="scientific">Prymnesium parvum</name>
    <name type="common">Toxic golden alga</name>
    <dbReference type="NCBI Taxonomy" id="97485"/>
    <lineage>
        <taxon>Eukaryota</taxon>
        <taxon>Haptista</taxon>
        <taxon>Haptophyta</taxon>
        <taxon>Prymnesiophyceae</taxon>
        <taxon>Prymnesiales</taxon>
        <taxon>Prymnesiaceae</taxon>
        <taxon>Prymnesium</taxon>
    </lineage>
</organism>
<evidence type="ECO:0000256" key="1">
    <source>
        <dbReference type="ARBA" id="ARBA00023125"/>
    </source>
</evidence>
<dbReference type="Proteomes" id="UP001515480">
    <property type="component" value="Unassembled WGS sequence"/>
</dbReference>
<dbReference type="GO" id="GO:0043564">
    <property type="term" value="C:Ku70:Ku80 complex"/>
    <property type="evidence" value="ECO:0007669"/>
    <property type="project" value="TreeGrafter"/>
</dbReference>
<dbReference type="InterPro" id="IPR036361">
    <property type="entry name" value="SAP_dom_sf"/>
</dbReference>
<gene>
    <name evidence="4" type="ORF">AB1Y20_004320</name>
</gene>
<keyword evidence="5" id="KW-1185">Reference proteome</keyword>
<reference evidence="4 5" key="1">
    <citation type="journal article" date="2024" name="Science">
        <title>Giant polyketide synthase enzymes in the biosynthesis of giant marine polyether toxins.</title>
        <authorList>
            <person name="Fallon T.R."/>
            <person name="Shende V.V."/>
            <person name="Wierzbicki I.H."/>
            <person name="Pendleton A.L."/>
            <person name="Watervoot N.F."/>
            <person name="Auber R.P."/>
            <person name="Gonzalez D.J."/>
            <person name="Wisecaver J.H."/>
            <person name="Moore B.S."/>
        </authorList>
    </citation>
    <scope>NUCLEOTIDE SEQUENCE [LARGE SCALE GENOMIC DNA]</scope>
    <source>
        <strain evidence="4 5">12B1</strain>
    </source>
</reference>
<feature type="domain" description="SAP" evidence="3">
    <location>
        <begin position="371"/>
        <end position="405"/>
    </location>
</feature>
<dbReference type="GO" id="GO:0042162">
    <property type="term" value="F:telomeric DNA binding"/>
    <property type="evidence" value="ECO:0007669"/>
    <property type="project" value="TreeGrafter"/>
</dbReference>
<proteinExistence type="predicted"/>
<dbReference type="Gene3D" id="1.10.720.30">
    <property type="entry name" value="SAP domain"/>
    <property type="match status" value="1"/>
</dbReference>
<dbReference type="Gene3D" id="4.10.970.10">
    <property type="entry name" value="Ku70, bridge and pillars"/>
    <property type="match status" value="1"/>
</dbReference>
<evidence type="ECO:0000256" key="2">
    <source>
        <dbReference type="SAM" id="MobiDB-lite"/>
    </source>
</evidence>
<dbReference type="InterPro" id="IPR027388">
    <property type="entry name" value="Ku70_bridge/pillars_dom_sf"/>
</dbReference>